<dbReference type="OrthoDB" id="4370297at2"/>
<dbReference type="SUPFAM" id="SSF54637">
    <property type="entry name" value="Thioesterase/thiol ester dehydrase-isomerase"/>
    <property type="match status" value="2"/>
</dbReference>
<dbReference type="STRING" id="499555.BJL86_3171"/>
<evidence type="ECO:0000313" key="3">
    <source>
        <dbReference type="EMBL" id="ANI93930.1"/>
    </source>
</evidence>
<dbReference type="Proteomes" id="UP000186104">
    <property type="component" value="Chromosome"/>
</dbReference>
<dbReference type="InterPro" id="IPR049449">
    <property type="entry name" value="TesB_ACOT8-like_N"/>
</dbReference>
<organism evidence="3 4">
    <name type="scientific">Dietzia timorensis</name>
    <dbReference type="NCBI Taxonomy" id="499555"/>
    <lineage>
        <taxon>Bacteria</taxon>
        <taxon>Bacillati</taxon>
        <taxon>Actinomycetota</taxon>
        <taxon>Actinomycetes</taxon>
        <taxon>Mycobacteriales</taxon>
        <taxon>Dietziaceae</taxon>
        <taxon>Dietzia</taxon>
    </lineage>
</organism>
<gene>
    <name evidence="3" type="ORF">BJL86_3171</name>
</gene>
<dbReference type="Pfam" id="PF20789">
    <property type="entry name" value="4HBT_3C"/>
    <property type="match status" value="1"/>
</dbReference>
<reference evidence="3 4" key="1">
    <citation type="submission" date="2016-06" db="EMBL/GenBank/DDBJ databases">
        <title>Complete genome sequence of a saline-alkali tolerant type strain Dietzia timorensis ID05-A0528T.</title>
        <authorList>
            <person name="Wu X."/>
        </authorList>
    </citation>
    <scope>NUCLEOTIDE SEQUENCE [LARGE SCALE GENOMIC DNA]</scope>
    <source>
        <strain evidence="3 4">ID05-A0528</strain>
    </source>
</reference>
<evidence type="ECO:0000259" key="1">
    <source>
        <dbReference type="Pfam" id="PF13622"/>
    </source>
</evidence>
<dbReference type="InterPro" id="IPR042171">
    <property type="entry name" value="Acyl-CoA_hotdog"/>
</dbReference>
<dbReference type="KEGG" id="dtm:BJL86_3171"/>
<accession>A0A173LRP4</accession>
<protein>
    <recommendedName>
        <fullName evidence="5">Acyl-CoA thioesterase</fullName>
    </recommendedName>
</protein>
<name>A0A173LRP4_9ACTN</name>
<feature type="domain" description="Acyl-CoA thioesterase-like C-terminal" evidence="2">
    <location>
        <begin position="136"/>
        <end position="272"/>
    </location>
</feature>
<keyword evidence="4" id="KW-1185">Reference proteome</keyword>
<dbReference type="InterPro" id="IPR029069">
    <property type="entry name" value="HotDog_dom_sf"/>
</dbReference>
<dbReference type="RefSeq" id="WP_067478893.1">
    <property type="nucleotide sequence ID" value="NZ_CP015961.1"/>
</dbReference>
<sequence>MTDSDNLHRLDKAISLAPVTEGDTSVLRGETTPEYWNMVGPFGGSTAATLLRAVLMQPDVHGEPVSLTVNYAGPLGEGEFEISVKAERTNRSNQHWTITQTQGDQIMTTASAVTAVRKDTWTDVEAEPPSAAAPEEIESADPFPGINWVGSYDQRFVEGAIPNESSGEQDTSRSTMWVRDNPPRPADFYSVAAKSDTLYPRAFLRKGTYLPAGTVTITIHFLADAAELDSLGDDFVLATGYARRFGRSYYDQTSEIWSRDGKLLATAHQMVYFKI</sequence>
<dbReference type="InterPro" id="IPR049450">
    <property type="entry name" value="ACOT8-like_C"/>
</dbReference>
<evidence type="ECO:0000313" key="4">
    <source>
        <dbReference type="Proteomes" id="UP000186104"/>
    </source>
</evidence>
<evidence type="ECO:0000259" key="2">
    <source>
        <dbReference type="Pfam" id="PF20789"/>
    </source>
</evidence>
<feature type="domain" description="Acyl-CoA thioesterase-like N-terminal HotDog" evidence="1">
    <location>
        <begin position="32"/>
        <end position="114"/>
    </location>
</feature>
<dbReference type="EMBL" id="CP015961">
    <property type="protein sequence ID" value="ANI93930.1"/>
    <property type="molecule type" value="Genomic_DNA"/>
</dbReference>
<proteinExistence type="predicted"/>
<dbReference type="Gene3D" id="2.40.160.210">
    <property type="entry name" value="Acyl-CoA thioesterase, double hotdog domain"/>
    <property type="match status" value="1"/>
</dbReference>
<evidence type="ECO:0008006" key="5">
    <source>
        <dbReference type="Google" id="ProtNLM"/>
    </source>
</evidence>
<dbReference type="Pfam" id="PF13622">
    <property type="entry name" value="4HBT_3"/>
    <property type="match status" value="1"/>
</dbReference>
<dbReference type="AlphaFoldDB" id="A0A173LRP4"/>